<sequence>MQILKYTNDRGESITFGSSGPFILTTVEGLGGADAEIFKTRSPYQDGSSVSRVAINDRMITLKGAIIAKNQEEMYMLRRQLARVLNPQAGGKLVYKNDFKSYTIGAIADEGPIWGERHVSHQLFNVSFLCPDPFLLDEFEESQVIATWIGGMTFPLVLPTIFAESGPKTINIVNNGDVDTPIRCEFRGPAGNPRLTNRTTGEYIQINRRLLASDKLIVTTEFGNKRVEVEDAAGNLTNVLYWIDYGSSFWWLRVGDNIVSYTSDDEVEPASVVISYRNRYNGA</sequence>
<dbReference type="AlphaFoldDB" id="A0AAP7A2C2"/>
<gene>
    <name evidence="3" type="ORF">HMI46_27180</name>
</gene>
<dbReference type="Proteomes" id="UP000552038">
    <property type="component" value="Unassembled WGS sequence"/>
</dbReference>
<evidence type="ECO:0000259" key="1">
    <source>
        <dbReference type="Pfam" id="PF05709"/>
    </source>
</evidence>
<feature type="domain" description="Siphovirus-type tail component C-terminal" evidence="2">
    <location>
        <begin position="176"/>
        <end position="280"/>
    </location>
</feature>
<comment type="caution">
    <text evidence="3">The sequence shown here is derived from an EMBL/GenBank/DDBJ whole genome shotgun (WGS) entry which is preliminary data.</text>
</comment>
<proteinExistence type="predicted"/>
<dbReference type="NCBIfam" id="TIGR01633">
    <property type="entry name" value="phi3626_gp14_N"/>
    <property type="match status" value="1"/>
</dbReference>
<evidence type="ECO:0000313" key="3">
    <source>
        <dbReference type="EMBL" id="NOJ74186.1"/>
    </source>
</evidence>
<dbReference type="EMBL" id="JABFOR010000095">
    <property type="protein sequence ID" value="NOJ74186.1"/>
    <property type="molecule type" value="Genomic_DNA"/>
</dbReference>
<dbReference type="Pfam" id="PF22768">
    <property type="entry name" value="SPP1_Dit"/>
    <property type="match status" value="1"/>
</dbReference>
<dbReference type="RefSeq" id="WP_171420135.1">
    <property type="nucleotide sequence ID" value="NZ_JABFOR010000095.1"/>
</dbReference>
<protein>
    <submittedName>
        <fullName evidence="3">Phage tail family protein</fullName>
    </submittedName>
</protein>
<feature type="domain" description="Siphovirus-type tail component RIFT-related" evidence="1">
    <location>
        <begin position="10"/>
        <end position="130"/>
    </location>
</feature>
<accession>A0AAP7A2C2</accession>
<evidence type="ECO:0000313" key="4">
    <source>
        <dbReference type="Proteomes" id="UP000552038"/>
    </source>
</evidence>
<dbReference type="Gene3D" id="2.40.30.200">
    <property type="match status" value="1"/>
</dbReference>
<dbReference type="Pfam" id="PF05709">
    <property type="entry name" value="Sipho_tail"/>
    <property type="match status" value="1"/>
</dbReference>
<dbReference type="InterPro" id="IPR054738">
    <property type="entry name" value="Siphovirus-type_tail_C"/>
</dbReference>
<evidence type="ECO:0000259" key="2">
    <source>
        <dbReference type="Pfam" id="PF22768"/>
    </source>
</evidence>
<reference evidence="3 4" key="1">
    <citation type="submission" date="2020-05" db="EMBL/GenBank/DDBJ databases">
        <title>Whole genome sequencing and identification of novel metabolites from Paenibacillus alvei strain JR949.</title>
        <authorList>
            <person name="Rajendhran J."/>
            <person name="Sree Pranav P."/>
            <person name="Mahalakshmi B."/>
            <person name="Karthikeyan R."/>
        </authorList>
    </citation>
    <scope>NUCLEOTIDE SEQUENCE [LARGE SCALE GENOMIC DNA]</scope>
    <source>
        <strain evidence="3 4">JR949</strain>
    </source>
</reference>
<name>A0AAP7A2C2_PAEAL</name>
<dbReference type="InterPro" id="IPR006520">
    <property type="entry name" value="Dit_BPSPP_N"/>
</dbReference>
<dbReference type="Gene3D" id="2.60.120.860">
    <property type="match status" value="1"/>
</dbReference>
<dbReference type="InterPro" id="IPR008841">
    <property type="entry name" value="Siphovirus-type_tail_N"/>
</dbReference>
<organism evidence="3 4">
    <name type="scientific">Paenibacillus alvei</name>
    <name type="common">Bacillus alvei</name>
    <dbReference type="NCBI Taxonomy" id="44250"/>
    <lineage>
        <taxon>Bacteria</taxon>
        <taxon>Bacillati</taxon>
        <taxon>Bacillota</taxon>
        <taxon>Bacilli</taxon>
        <taxon>Bacillales</taxon>
        <taxon>Paenibacillaceae</taxon>
        <taxon>Paenibacillus</taxon>
    </lineage>
</organism>